<name>A0ABS9J0N8_9FLAO</name>
<evidence type="ECO:0008006" key="4">
    <source>
        <dbReference type="Google" id="ProtNLM"/>
    </source>
</evidence>
<keyword evidence="1" id="KW-0472">Membrane</keyword>
<protein>
    <recommendedName>
        <fullName evidence="4">DUF502 domain-containing protein</fullName>
    </recommendedName>
</protein>
<evidence type="ECO:0000313" key="3">
    <source>
        <dbReference type="Proteomes" id="UP000829517"/>
    </source>
</evidence>
<proteinExistence type="predicted"/>
<dbReference type="EMBL" id="JAETXX010000001">
    <property type="protein sequence ID" value="MCF8713992.1"/>
    <property type="molecule type" value="Genomic_DNA"/>
</dbReference>
<keyword evidence="3" id="KW-1185">Reference proteome</keyword>
<comment type="caution">
    <text evidence="2">The sequence shown here is derived from an EMBL/GenBank/DDBJ whole genome shotgun (WGS) entry which is preliminary data.</text>
</comment>
<feature type="transmembrane region" description="Helical" evidence="1">
    <location>
        <begin position="53"/>
        <end position="77"/>
    </location>
</feature>
<organism evidence="2 3">
    <name type="scientific">Joostella atrarenae</name>
    <dbReference type="NCBI Taxonomy" id="679257"/>
    <lineage>
        <taxon>Bacteria</taxon>
        <taxon>Pseudomonadati</taxon>
        <taxon>Bacteroidota</taxon>
        <taxon>Flavobacteriia</taxon>
        <taxon>Flavobacteriales</taxon>
        <taxon>Flavobacteriaceae</taxon>
        <taxon>Joostella</taxon>
    </lineage>
</organism>
<evidence type="ECO:0000313" key="2">
    <source>
        <dbReference type="EMBL" id="MCF8713992.1"/>
    </source>
</evidence>
<reference evidence="2 3" key="1">
    <citation type="submission" date="2021-01" db="EMBL/GenBank/DDBJ databases">
        <title>Genome sequencing of Joostella atrarenae M1-2 (= KCTC 23194).</title>
        <authorList>
            <person name="Zakaria M.R."/>
            <person name="Lam M.Q."/>
            <person name="Chong C.S."/>
        </authorList>
    </citation>
    <scope>NUCLEOTIDE SEQUENCE [LARGE SCALE GENOMIC DNA]</scope>
    <source>
        <strain evidence="2 3">M1-2</strain>
    </source>
</reference>
<feature type="transmembrane region" description="Helical" evidence="1">
    <location>
        <begin position="12"/>
        <end position="33"/>
    </location>
</feature>
<evidence type="ECO:0000256" key="1">
    <source>
        <dbReference type="SAM" id="Phobius"/>
    </source>
</evidence>
<keyword evidence="1" id="KW-1133">Transmembrane helix</keyword>
<accession>A0ABS9J0N8</accession>
<keyword evidence="1" id="KW-0812">Transmembrane</keyword>
<gene>
    <name evidence="2" type="ORF">JM658_04050</name>
</gene>
<dbReference type="Proteomes" id="UP000829517">
    <property type="component" value="Unassembled WGS sequence"/>
</dbReference>
<sequence>MKIFNKSTNAVILGGIFFLIPLLIFIVLITHAIQLATPLGRKLVDVFHIHSVFGAATVTIFTIVILILVCYISGYLVQKGLVNDWGQKVEDKLFLLFPSLQMLKYRMLGDKPAKEDDDNWKSILLKEDQFYRIAFITNFKNGFYSVYVPDAPRMDAGEVRFIEKTDIDFIPISMKDAMNSLNSFGRDGKLEKYIINITSKENISNSN</sequence>
<dbReference type="RefSeq" id="WP_236957949.1">
    <property type="nucleotide sequence ID" value="NZ_JAETXX010000001.1"/>
</dbReference>